<proteinExistence type="predicted"/>
<evidence type="ECO:0000313" key="1">
    <source>
        <dbReference type="EMBL" id="KAI8005330.1"/>
    </source>
</evidence>
<gene>
    <name evidence="1" type="ORF">LOK49_LG08G02906</name>
</gene>
<dbReference type="Proteomes" id="UP001060215">
    <property type="component" value="Chromosome 9"/>
</dbReference>
<dbReference type="EMBL" id="CM045766">
    <property type="protein sequence ID" value="KAI8005330.1"/>
    <property type="molecule type" value="Genomic_DNA"/>
</dbReference>
<keyword evidence="2" id="KW-1185">Reference proteome</keyword>
<comment type="caution">
    <text evidence="1">The sequence shown here is derived from an EMBL/GenBank/DDBJ whole genome shotgun (WGS) entry which is preliminary data.</text>
</comment>
<accession>A0ACC0GWY4</accession>
<protein>
    <submittedName>
        <fullName evidence="1">Calcium-transporting ATPase 13, plasma membrane-type</fullName>
    </submittedName>
</protein>
<sequence length="139" mass="15163">MIYKSTETNNTCKQLKDLSKVTANIQSKVIRNGSLVRVPVSEIVVGDVVVLATGDVVPADGLVLGGDDWFYVDESIWKGKGNIVRASRTQNPFLIVVSKVVNGYAGMLVISVGINTTWGNRIRLVTSNPDGFLVERVWI</sequence>
<name>A0ACC0GWY4_9ERIC</name>
<reference evidence="1 2" key="1">
    <citation type="journal article" date="2022" name="Plant J.">
        <title>Chromosome-level genome of Camellia lanceoleosa provides a valuable resource for understanding genome evolution and self-incompatibility.</title>
        <authorList>
            <person name="Gong W."/>
            <person name="Xiao S."/>
            <person name="Wang L."/>
            <person name="Liao Z."/>
            <person name="Chang Y."/>
            <person name="Mo W."/>
            <person name="Hu G."/>
            <person name="Li W."/>
            <person name="Zhao G."/>
            <person name="Zhu H."/>
            <person name="Hu X."/>
            <person name="Ji K."/>
            <person name="Xiang X."/>
            <person name="Song Q."/>
            <person name="Yuan D."/>
            <person name="Jin S."/>
            <person name="Zhang L."/>
        </authorList>
    </citation>
    <scope>NUCLEOTIDE SEQUENCE [LARGE SCALE GENOMIC DNA]</scope>
    <source>
        <strain evidence="1">SQ_2022a</strain>
    </source>
</reference>
<evidence type="ECO:0000313" key="2">
    <source>
        <dbReference type="Proteomes" id="UP001060215"/>
    </source>
</evidence>
<organism evidence="1 2">
    <name type="scientific">Camellia lanceoleosa</name>
    <dbReference type="NCBI Taxonomy" id="1840588"/>
    <lineage>
        <taxon>Eukaryota</taxon>
        <taxon>Viridiplantae</taxon>
        <taxon>Streptophyta</taxon>
        <taxon>Embryophyta</taxon>
        <taxon>Tracheophyta</taxon>
        <taxon>Spermatophyta</taxon>
        <taxon>Magnoliopsida</taxon>
        <taxon>eudicotyledons</taxon>
        <taxon>Gunneridae</taxon>
        <taxon>Pentapetalae</taxon>
        <taxon>asterids</taxon>
        <taxon>Ericales</taxon>
        <taxon>Theaceae</taxon>
        <taxon>Camellia</taxon>
    </lineage>
</organism>